<reference evidence="1" key="3">
    <citation type="submission" date="2015-04" db="UniProtKB">
        <authorList>
            <consortium name="EnsemblPlants"/>
        </authorList>
    </citation>
    <scope>IDENTIFICATION</scope>
</reference>
<dbReference type="EnsemblPlants" id="LPERR01G03840.1">
    <property type="protein sequence ID" value="LPERR01G03840.1"/>
    <property type="gene ID" value="LPERR01G03840"/>
</dbReference>
<reference evidence="1 2" key="1">
    <citation type="submission" date="2012-08" db="EMBL/GenBank/DDBJ databases">
        <title>Oryza genome evolution.</title>
        <authorList>
            <person name="Wing R.A."/>
        </authorList>
    </citation>
    <scope>NUCLEOTIDE SEQUENCE</scope>
</reference>
<sequence>MDKGAGSINSCYKQANYSIGQFNAIDSGFSHESTSRVACKIISVFGLRKQWRSLWHVKARN</sequence>
<dbReference type="HOGENOM" id="CLU_2925903_0_0_1"/>
<protein>
    <submittedName>
        <fullName evidence="1">Uncharacterized protein</fullName>
    </submittedName>
</protein>
<organism evidence="1 2">
    <name type="scientific">Leersia perrieri</name>
    <dbReference type="NCBI Taxonomy" id="77586"/>
    <lineage>
        <taxon>Eukaryota</taxon>
        <taxon>Viridiplantae</taxon>
        <taxon>Streptophyta</taxon>
        <taxon>Embryophyta</taxon>
        <taxon>Tracheophyta</taxon>
        <taxon>Spermatophyta</taxon>
        <taxon>Magnoliopsida</taxon>
        <taxon>Liliopsida</taxon>
        <taxon>Poales</taxon>
        <taxon>Poaceae</taxon>
        <taxon>BOP clade</taxon>
        <taxon>Oryzoideae</taxon>
        <taxon>Oryzeae</taxon>
        <taxon>Oryzinae</taxon>
        <taxon>Leersia</taxon>
    </lineage>
</organism>
<dbReference type="AlphaFoldDB" id="A0A0D9UX56"/>
<name>A0A0D9UX56_9ORYZ</name>
<dbReference type="Gramene" id="LPERR01G03840.1">
    <property type="protein sequence ID" value="LPERR01G03840.1"/>
    <property type="gene ID" value="LPERR01G03840"/>
</dbReference>
<reference evidence="2" key="2">
    <citation type="submission" date="2013-12" db="EMBL/GenBank/DDBJ databases">
        <authorList>
            <person name="Yu Y."/>
            <person name="Lee S."/>
            <person name="de Baynast K."/>
            <person name="Wissotski M."/>
            <person name="Liu L."/>
            <person name="Talag J."/>
            <person name="Goicoechea J."/>
            <person name="Angelova A."/>
            <person name="Jetty R."/>
            <person name="Kudrna D."/>
            <person name="Golser W."/>
            <person name="Rivera L."/>
            <person name="Zhang J."/>
            <person name="Wing R."/>
        </authorList>
    </citation>
    <scope>NUCLEOTIDE SEQUENCE</scope>
</reference>
<proteinExistence type="predicted"/>
<evidence type="ECO:0000313" key="2">
    <source>
        <dbReference type="Proteomes" id="UP000032180"/>
    </source>
</evidence>
<accession>A0A0D9UX56</accession>
<evidence type="ECO:0000313" key="1">
    <source>
        <dbReference type="EnsemblPlants" id="LPERR01G03840.1"/>
    </source>
</evidence>
<dbReference type="Proteomes" id="UP000032180">
    <property type="component" value="Chromosome 1"/>
</dbReference>
<keyword evidence="2" id="KW-1185">Reference proteome</keyword>